<feature type="transmembrane region" description="Helical" evidence="12">
    <location>
        <begin position="56"/>
        <end position="74"/>
    </location>
</feature>
<feature type="transmembrane region" description="Helical" evidence="12">
    <location>
        <begin position="28"/>
        <end position="50"/>
    </location>
</feature>
<feature type="transmembrane region" description="Helical" evidence="12">
    <location>
        <begin position="277"/>
        <end position="300"/>
    </location>
</feature>
<evidence type="ECO:0000256" key="9">
    <source>
        <dbReference type="ARBA" id="ARBA00022692"/>
    </source>
</evidence>
<dbReference type="PROSITE" id="PS51104">
    <property type="entry name" value="PTS_EIIC_TYPE_2"/>
    <property type="match status" value="1"/>
</dbReference>
<dbReference type="InterPro" id="IPR003352">
    <property type="entry name" value="PTS_EIIC"/>
</dbReference>
<feature type="transmembrane region" description="Helical" evidence="12">
    <location>
        <begin position="249"/>
        <end position="270"/>
    </location>
</feature>
<evidence type="ECO:0000256" key="2">
    <source>
        <dbReference type="ARBA" id="ARBA00004651"/>
    </source>
</evidence>
<proteinExistence type="predicted"/>
<name>A0ABP5UDV9_9ACTN</name>
<keyword evidence="15" id="KW-1185">Reference proteome</keyword>
<evidence type="ECO:0000256" key="3">
    <source>
        <dbReference type="ARBA" id="ARBA00022448"/>
    </source>
</evidence>
<evidence type="ECO:0000256" key="12">
    <source>
        <dbReference type="SAM" id="Phobius"/>
    </source>
</evidence>
<keyword evidence="11 12" id="KW-0472">Membrane</keyword>
<sequence length="380" mass="39630">MTTYTPEVTGSGFRASVQRVGGYLASMVMPNIGAFIAWGLITALFIPTGWLPNGHIAQMVGPMIKVLLPLLIGYTGGRLVHGQRGAVVGAVATMGIVVGADVPMFLGAMLIGPLTAYLLKLWDGLLENRIRPGFEMLVDNFSAGILGGAMAIGGLYGIGPVVQWLTRQAGHGADWLVGHDLLPLTSVVVEPAKVLFLNNAINHGVFGPLGVAEAADKGKSILFMIESNPGPGLGLLLAFFLFGPRSLRPTVPAAIIVQFLGGIHEIYFPYVLMKPKLILAMICGGAAGVGTFMVTGAGLVATPSPGSIFAYMAVTPKGGYFVVLLGIVVAAAVTFAIASLLLGFGRNEPAEEEVLGPDEETVVDPDEVANARAKLTRQEA</sequence>
<evidence type="ECO:0000256" key="10">
    <source>
        <dbReference type="ARBA" id="ARBA00022989"/>
    </source>
</evidence>
<gene>
    <name evidence="14" type="ORF">GCM10010170_081850</name>
</gene>
<evidence type="ECO:0000256" key="8">
    <source>
        <dbReference type="ARBA" id="ARBA00022683"/>
    </source>
</evidence>
<keyword evidence="7" id="KW-0808">Transferase</keyword>
<evidence type="ECO:0000256" key="4">
    <source>
        <dbReference type="ARBA" id="ARBA00022475"/>
    </source>
</evidence>
<evidence type="ECO:0000313" key="15">
    <source>
        <dbReference type="Proteomes" id="UP001501444"/>
    </source>
</evidence>
<keyword evidence="8" id="KW-0598">Phosphotransferase system</keyword>
<dbReference type="InterPro" id="IPR050893">
    <property type="entry name" value="Sugar_PTS"/>
</dbReference>
<protein>
    <recommendedName>
        <fullName evidence="13">PTS EIIC type-2 domain-containing protein</fullName>
    </recommendedName>
</protein>
<evidence type="ECO:0000256" key="11">
    <source>
        <dbReference type="ARBA" id="ARBA00023136"/>
    </source>
</evidence>
<dbReference type="PANTHER" id="PTHR30181">
    <property type="entry name" value="MANNITOL PERMEASE IIC COMPONENT"/>
    <property type="match status" value="1"/>
</dbReference>
<evidence type="ECO:0000256" key="5">
    <source>
        <dbReference type="ARBA" id="ARBA00022553"/>
    </source>
</evidence>
<dbReference type="EMBL" id="BAAARV010000081">
    <property type="protein sequence ID" value="GAA2377179.1"/>
    <property type="molecule type" value="Genomic_DNA"/>
</dbReference>
<feature type="domain" description="PTS EIIC type-2" evidence="13">
    <location>
        <begin position="20"/>
        <end position="348"/>
    </location>
</feature>
<dbReference type="Pfam" id="PF02378">
    <property type="entry name" value="PTS_EIIC"/>
    <property type="match status" value="1"/>
</dbReference>
<reference evidence="15" key="1">
    <citation type="journal article" date="2019" name="Int. J. Syst. Evol. Microbiol.">
        <title>The Global Catalogue of Microorganisms (GCM) 10K type strain sequencing project: providing services to taxonomists for standard genome sequencing and annotation.</title>
        <authorList>
            <consortium name="The Broad Institute Genomics Platform"/>
            <consortium name="The Broad Institute Genome Sequencing Center for Infectious Disease"/>
            <person name="Wu L."/>
            <person name="Ma J."/>
        </authorList>
    </citation>
    <scope>NUCLEOTIDE SEQUENCE [LARGE SCALE GENOMIC DNA]</scope>
    <source>
        <strain evidence="15">JCM 3272</strain>
    </source>
</reference>
<keyword evidence="10 12" id="KW-1133">Transmembrane helix</keyword>
<dbReference type="Proteomes" id="UP001501444">
    <property type="component" value="Unassembled WGS sequence"/>
</dbReference>
<dbReference type="InterPro" id="IPR013014">
    <property type="entry name" value="PTS_EIIC_2"/>
</dbReference>
<keyword evidence="4" id="KW-1003">Cell membrane</keyword>
<comment type="function">
    <text evidence="1">The phosphoenolpyruvate-dependent sugar phosphotransferase system (sugar PTS), a major carbohydrate active transport system, catalyzes the phosphorylation of incoming sugar substrates concomitantly with their translocation across the cell membrane. The enzyme II CmtAB PTS system is involved in D-mannitol transport.</text>
</comment>
<evidence type="ECO:0000256" key="7">
    <source>
        <dbReference type="ARBA" id="ARBA00022679"/>
    </source>
</evidence>
<comment type="subcellular location">
    <subcellularLocation>
        <location evidence="2">Cell membrane</location>
        <topology evidence="2">Multi-pass membrane protein</topology>
    </subcellularLocation>
</comment>
<dbReference type="InterPro" id="IPR004718">
    <property type="entry name" value="PTS_IIC_mtl"/>
</dbReference>
<comment type="caution">
    <text evidence="14">The sequence shown here is derived from an EMBL/GenBank/DDBJ whole genome shotgun (WGS) entry which is preliminary data.</text>
</comment>
<evidence type="ECO:0000256" key="1">
    <source>
        <dbReference type="ARBA" id="ARBA00002434"/>
    </source>
</evidence>
<dbReference type="NCBIfam" id="TIGR00851">
    <property type="entry name" value="mtlA"/>
    <property type="match status" value="1"/>
</dbReference>
<evidence type="ECO:0000313" key="14">
    <source>
        <dbReference type="EMBL" id="GAA2377179.1"/>
    </source>
</evidence>
<keyword evidence="3" id="KW-0813">Transport</keyword>
<organism evidence="14 15">
    <name type="scientific">Dactylosporangium salmoneum</name>
    <dbReference type="NCBI Taxonomy" id="53361"/>
    <lineage>
        <taxon>Bacteria</taxon>
        <taxon>Bacillati</taxon>
        <taxon>Actinomycetota</taxon>
        <taxon>Actinomycetes</taxon>
        <taxon>Micromonosporales</taxon>
        <taxon>Micromonosporaceae</taxon>
        <taxon>Dactylosporangium</taxon>
    </lineage>
</organism>
<keyword evidence="6" id="KW-0762">Sugar transport</keyword>
<feature type="transmembrane region" description="Helical" evidence="12">
    <location>
        <begin position="141"/>
        <end position="158"/>
    </location>
</feature>
<dbReference type="PANTHER" id="PTHR30181:SF2">
    <property type="entry name" value="PTS SYSTEM MANNITOL-SPECIFIC EIICBA COMPONENT"/>
    <property type="match status" value="1"/>
</dbReference>
<evidence type="ECO:0000256" key="6">
    <source>
        <dbReference type="ARBA" id="ARBA00022597"/>
    </source>
</evidence>
<feature type="transmembrane region" description="Helical" evidence="12">
    <location>
        <begin position="86"/>
        <end position="119"/>
    </location>
</feature>
<keyword evidence="5" id="KW-0597">Phosphoprotein</keyword>
<keyword evidence="9 12" id="KW-0812">Transmembrane</keyword>
<accession>A0ABP5UDV9</accession>
<dbReference type="RefSeq" id="WP_344618036.1">
    <property type="nucleotide sequence ID" value="NZ_BAAARV010000081.1"/>
</dbReference>
<feature type="transmembrane region" description="Helical" evidence="12">
    <location>
        <begin position="320"/>
        <end position="342"/>
    </location>
</feature>
<feature type="transmembrane region" description="Helical" evidence="12">
    <location>
        <begin position="221"/>
        <end position="243"/>
    </location>
</feature>
<evidence type="ECO:0000259" key="13">
    <source>
        <dbReference type="PROSITE" id="PS51104"/>
    </source>
</evidence>